<keyword evidence="3" id="KW-1185">Reference proteome</keyword>
<gene>
    <name evidence="2" type="ORF">HR057_16885</name>
</gene>
<protein>
    <submittedName>
        <fullName evidence="2">ATP-binding protein</fullName>
    </submittedName>
</protein>
<keyword evidence="2" id="KW-0547">Nucleotide-binding</keyword>
<accession>A0A8J8K9N0</accession>
<dbReference type="EMBL" id="JABTTE010000077">
    <property type="protein sequence ID" value="NSL53391.1"/>
    <property type="molecule type" value="Genomic_DNA"/>
</dbReference>
<dbReference type="Proteomes" id="UP000625804">
    <property type="component" value="Unassembled WGS sequence"/>
</dbReference>
<evidence type="ECO:0000259" key="1">
    <source>
        <dbReference type="Pfam" id="PF04326"/>
    </source>
</evidence>
<dbReference type="PANTHER" id="PTHR12155">
    <property type="entry name" value="SCHLAFEN"/>
    <property type="match status" value="1"/>
</dbReference>
<dbReference type="Gene3D" id="3.30.950.30">
    <property type="entry name" value="Schlafen, AAA domain"/>
    <property type="match status" value="1"/>
</dbReference>
<organism evidence="2 3">
    <name type="scientific">Calidifontibacillus erzurumensis</name>
    <dbReference type="NCBI Taxonomy" id="2741433"/>
    <lineage>
        <taxon>Bacteria</taxon>
        <taxon>Bacillati</taxon>
        <taxon>Bacillota</taxon>
        <taxon>Bacilli</taxon>
        <taxon>Bacillales</taxon>
        <taxon>Bacillaceae</taxon>
        <taxon>Calidifontibacillus/Schinkia group</taxon>
        <taxon>Calidifontibacillus</taxon>
    </lineage>
</organism>
<evidence type="ECO:0000313" key="3">
    <source>
        <dbReference type="Proteomes" id="UP000625804"/>
    </source>
</evidence>
<keyword evidence="2" id="KW-0067">ATP-binding</keyword>
<dbReference type="Pfam" id="PF04326">
    <property type="entry name" value="SLFN_AlbA_2"/>
    <property type="match status" value="1"/>
</dbReference>
<name>A0A8J8K9N0_9BACI</name>
<proteinExistence type="predicted"/>
<dbReference type="InterPro" id="IPR007421">
    <property type="entry name" value="Schlafen_AlbA_2_dom"/>
</dbReference>
<evidence type="ECO:0000313" key="2">
    <source>
        <dbReference type="EMBL" id="NSL53391.1"/>
    </source>
</evidence>
<dbReference type="InterPro" id="IPR038461">
    <property type="entry name" value="Schlafen_AlbA_2_dom_sf"/>
</dbReference>
<dbReference type="InterPro" id="IPR029684">
    <property type="entry name" value="Schlafen"/>
</dbReference>
<sequence length="138" mass="15703">MEYTVAFLNDGGGRILFGISNDQIVKGVKLNREERDNIRLLINNKISDCVQPAVSPNAYSLEFHQVFNKSNEVITDLYIIEVLIKPPVDPTIVYFDNKDKVWSKVNGGKRPLKGPAIQDFILRKSLIKTLTKSENKRK</sequence>
<dbReference type="GO" id="GO:0005524">
    <property type="term" value="F:ATP binding"/>
    <property type="evidence" value="ECO:0007669"/>
    <property type="project" value="UniProtKB-KW"/>
</dbReference>
<dbReference type="AlphaFoldDB" id="A0A8J8K9N0"/>
<dbReference type="PANTHER" id="PTHR12155:SF41">
    <property type="entry name" value="SCHLAFEN ALBA-2 DOMAIN-CONTAINING PROTEIN"/>
    <property type="match status" value="1"/>
</dbReference>
<feature type="domain" description="Schlafen AlbA-2" evidence="1">
    <location>
        <begin position="2"/>
        <end position="112"/>
    </location>
</feature>
<comment type="caution">
    <text evidence="2">The sequence shown here is derived from an EMBL/GenBank/DDBJ whole genome shotgun (WGS) entry which is preliminary data.</text>
</comment>
<reference evidence="2" key="1">
    <citation type="submission" date="2020-06" db="EMBL/GenBank/DDBJ databases">
        <title>A novel thermopfilic bacterium from Erzurum, Turkey.</title>
        <authorList>
            <person name="Adiguzel A."/>
            <person name="Ay H."/>
            <person name="Baltaci M.O."/>
        </authorList>
    </citation>
    <scope>NUCLEOTIDE SEQUENCE</scope>
    <source>
        <strain evidence="2">P2</strain>
    </source>
</reference>